<feature type="domain" description="FP protein C-terminal" evidence="2">
    <location>
        <begin position="255"/>
        <end position="306"/>
    </location>
</feature>
<evidence type="ECO:0000259" key="2">
    <source>
        <dbReference type="Pfam" id="PF25298"/>
    </source>
</evidence>
<reference evidence="3" key="1">
    <citation type="submission" date="2022-03" db="EMBL/GenBank/DDBJ databases">
        <authorList>
            <person name="Tunstrom K."/>
        </authorList>
    </citation>
    <scope>NUCLEOTIDE SEQUENCE</scope>
</reference>
<organism evidence="3 4">
    <name type="scientific">Euphydryas editha</name>
    <name type="common">Edith's checkerspot</name>
    <dbReference type="NCBI Taxonomy" id="104508"/>
    <lineage>
        <taxon>Eukaryota</taxon>
        <taxon>Metazoa</taxon>
        <taxon>Ecdysozoa</taxon>
        <taxon>Arthropoda</taxon>
        <taxon>Hexapoda</taxon>
        <taxon>Insecta</taxon>
        <taxon>Pterygota</taxon>
        <taxon>Neoptera</taxon>
        <taxon>Endopterygota</taxon>
        <taxon>Lepidoptera</taxon>
        <taxon>Glossata</taxon>
        <taxon>Ditrysia</taxon>
        <taxon>Papilionoidea</taxon>
        <taxon>Nymphalidae</taxon>
        <taxon>Nymphalinae</taxon>
        <taxon>Euphydryas</taxon>
    </lineage>
</organism>
<evidence type="ECO:0000313" key="3">
    <source>
        <dbReference type="EMBL" id="CAH2083341.1"/>
    </source>
</evidence>
<dbReference type="AlphaFoldDB" id="A0AAU9T8S6"/>
<evidence type="ECO:0000256" key="1">
    <source>
        <dbReference type="SAM" id="Coils"/>
    </source>
</evidence>
<accession>A0AAU9T8S6</accession>
<dbReference type="EMBL" id="CAKOGL010000001">
    <property type="protein sequence ID" value="CAH2083341.1"/>
    <property type="molecule type" value="Genomic_DNA"/>
</dbReference>
<dbReference type="Gene3D" id="1.10.287.1490">
    <property type="match status" value="1"/>
</dbReference>
<dbReference type="Pfam" id="PF25298">
    <property type="entry name" value="Baculo_FP_2nd"/>
    <property type="match status" value="1"/>
</dbReference>
<proteinExistence type="predicted"/>
<protein>
    <recommendedName>
        <fullName evidence="2">FP protein C-terminal domain-containing protein</fullName>
    </recommendedName>
</protein>
<gene>
    <name evidence="3" type="ORF">EEDITHA_LOCUS69</name>
</gene>
<keyword evidence="1" id="KW-0175">Coiled coil</keyword>
<feature type="coiled-coil region" evidence="1">
    <location>
        <begin position="85"/>
        <end position="154"/>
    </location>
</feature>
<name>A0AAU9T8S6_EUPED</name>
<evidence type="ECO:0000313" key="4">
    <source>
        <dbReference type="Proteomes" id="UP001153954"/>
    </source>
</evidence>
<keyword evidence="4" id="KW-1185">Reference proteome</keyword>
<comment type="caution">
    <text evidence="3">The sequence shown here is derived from an EMBL/GenBank/DDBJ whole genome shotgun (WGS) entry which is preliminary data.</text>
</comment>
<dbReference type="InterPro" id="IPR057251">
    <property type="entry name" value="FP_C"/>
</dbReference>
<dbReference type="Proteomes" id="UP001153954">
    <property type="component" value="Unassembled WGS sequence"/>
</dbReference>
<sequence>MSTDRTASPVPQLSTDGAQTHATLSFDRTTIGMKLQHCDSAPDLPMLGTNNSERKKRKHDCADLSIPSDIAEMFASLTRQQDKIFQELKSTINNIKEQNDDLKKSVDTLSNKYDEFMSRMSTLESQRKQDRLTISKLEEKIENLERKTRATGLEIRNIPRSNGETKESLFNTLKDLGKIVRVDLCDGDIRDVYRINSKDGSNPIIAELSSVIVKEKIINKVKSFNKSKTTTEKLNTSYLNYLGPKKPIFISETLTQNTKKLFYLARNFQKNYNYAFCWTSRGIIYIRKNEKSPQIKITTEADLEKLRISA</sequence>